<keyword evidence="5" id="KW-0631">Potassium channel</keyword>
<keyword evidence="10 12" id="KW-0472">Membrane</keyword>
<evidence type="ECO:0000259" key="13">
    <source>
        <dbReference type="Pfam" id="PF00520"/>
    </source>
</evidence>
<feature type="domain" description="Potassium channel tetramerisation-type BTB" evidence="14">
    <location>
        <begin position="14"/>
        <end position="96"/>
    </location>
</feature>
<reference evidence="15" key="1">
    <citation type="journal article" date="2010" name="Science">
        <title>Plasticity of animal genome architecture unmasked by rapid evolution of a pelagic tunicate.</title>
        <authorList>
            <person name="Denoeud F."/>
            <person name="Henriet S."/>
            <person name="Mungpakdee S."/>
            <person name="Aury J.M."/>
            <person name="Da Silva C."/>
            <person name="Brinkmann H."/>
            <person name="Mikhaleva J."/>
            <person name="Olsen L.C."/>
            <person name="Jubin C."/>
            <person name="Canestro C."/>
            <person name="Bouquet J.M."/>
            <person name="Danks G."/>
            <person name="Poulain J."/>
            <person name="Campsteijn C."/>
            <person name="Adamski M."/>
            <person name="Cross I."/>
            <person name="Yadetie F."/>
            <person name="Muffato M."/>
            <person name="Louis A."/>
            <person name="Butcher S."/>
            <person name="Tsagkogeorga G."/>
            <person name="Konrad A."/>
            <person name="Singh S."/>
            <person name="Jensen M.F."/>
            <person name="Cong E.H."/>
            <person name="Eikeseth-Otteraa H."/>
            <person name="Noel B."/>
            <person name="Anthouard V."/>
            <person name="Porcel B.M."/>
            <person name="Kachouri-Lafond R."/>
            <person name="Nishino A."/>
            <person name="Ugolini M."/>
            <person name="Chourrout P."/>
            <person name="Nishida H."/>
            <person name="Aasland R."/>
            <person name="Huzurbazar S."/>
            <person name="Westhof E."/>
            <person name="Delsuc F."/>
            <person name="Lehrach H."/>
            <person name="Reinhardt R."/>
            <person name="Weissenbach J."/>
            <person name="Roy S.W."/>
            <person name="Artiguenave F."/>
            <person name="Postlethwait J.H."/>
            <person name="Manak J.R."/>
            <person name="Thompson E.M."/>
            <person name="Jaillon O."/>
            <person name="Du Pasquier L."/>
            <person name="Boudinot P."/>
            <person name="Liberles D.A."/>
            <person name="Volff J.N."/>
            <person name="Philippe H."/>
            <person name="Lenhard B."/>
            <person name="Roest Crollius H."/>
            <person name="Wincker P."/>
            <person name="Chourrout D."/>
        </authorList>
    </citation>
    <scope>NUCLEOTIDE SEQUENCE [LARGE SCALE GENOMIC DNA]</scope>
</reference>
<dbReference type="InterPro" id="IPR003131">
    <property type="entry name" value="T1-type_BTB"/>
</dbReference>
<dbReference type="GO" id="GO:0051260">
    <property type="term" value="P:protein homooligomerization"/>
    <property type="evidence" value="ECO:0007669"/>
    <property type="project" value="InterPro"/>
</dbReference>
<dbReference type="Pfam" id="PF00520">
    <property type="entry name" value="Ion_trans"/>
    <property type="match status" value="1"/>
</dbReference>
<dbReference type="Pfam" id="PF02214">
    <property type="entry name" value="BTB_2"/>
    <property type="match status" value="1"/>
</dbReference>
<dbReference type="GO" id="GO:0008076">
    <property type="term" value="C:voltage-gated potassium channel complex"/>
    <property type="evidence" value="ECO:0007669"/>
    <property type="project" value="InterPro"/>
</dbReference>
<keyword evidence="6" id="KW-0851">Voltage-gated channel</keyword>
<evidence type="ECO:0000256" key="1">
    <source>
        <dbReference type="ARBA" id="ARBA00004141"/>
    </source>
</evidence>
<dbReference type="PRINTS" id="PR00169">
    <property type="entry name" value="KCHANNEL"/>
</dbReference>
<keyword evidence="2" id="KW-0813">Transport</keyword>
<comment type="subcellular location">
    <subcellularLocation>
        <location evidence="1">Membrane</location>
        <topology evidence="1">Multi-pass membrane protein</topology>
    </subcellularLocation>
</comment>
<evidence type="ECO:0000256" key="6">
    <source>
        <dbReference type="ARBA" id="ARBA00022882"/>
    </source>
</evidence>
<dbReference type="InterPro" id="IPR005821">
    <property type="entry name" value="Ion_trans_dom"/>
</dbReference>
<dbReference type="PANTHER" id="PTHR11537">
    <property type="entry name" value="VOLTAGE-GATED POTASSIUM CHANNEL"/>
    <property type="match status" value="1"/>
</dbReference>
<evidence type="ECO:0000256" key="2">
    <source>
        <dbReference type="ARBA" id="ARBA00022448"/>
    </source>
</evidence>
<evidence type="ECO:0000256" key="8">
    <source>
        <dbReference type="ARBA" id="ARBA00022989"/>
    </source>
</evidence>
<dbReference type="GO" id="GO:0001508">
    <property type="term" value="P:action potential"/>
    <property type="evidence" value="ECO:0007669"/>
    <property type="project" value="TreeGrafter"/>
</dbReference>
<evidence type="ECO:0000313" key="15">
    <source>
        <dbReference type="EMBL" id="CBY31124.1"/>
    </source>
</evidence>
<keyword evidence="8 12" id="KW-1133">Transmembrane helix</keyword>
<feature type="domain" description="Ion transport" evidence="13">
    <location>
        <begin position="112"/>
        <end position="320"/>
    </location>
</feature>
<dbReference type="InterPro" id="IPR028325">
    <property type="entry name" value="VG_K_chnl"/>
</dbReference>
<feature type="transmembrane region" description="Helical" evidence="12">
    <location>
        <begin position="169"/>
        <end position="191"/>
    </location>
</feature>
<dbReference type="Proteomes" id="UP000011014">
    <property type="component" value="Unassembled WGS sequence"/>
</dbReference>
<gene>
    <name evidence="15" type="ORF">GSOID_T00019083001</name>
</gene>
<dbReference type="Gene3D" id="3.30.710.10">
    <property type="entry name" value="Potassium Channel Kv1.1, Chain A"/>
    <property type="match status" value="1"/>
</dbReference>
<dbReference type="SUPFAM" id="SSF54695">
    <property type="entry name" value="POZ domain"/>
    <property type="match status" value="1"/>
</dbReference>
<feature type="transmembrane region" description="Helical" evidence="12">
    <location>
        <begin position="112"/>
        <end position="133"/>
    </location>
</feature>
<dbReference type="InterPro" id="IPR027359">
    <property type="entry name" value="Volt_channel_dom_sf"/>
</dbReference>
<sequence>MIKKLSKNGLERLISGMEYKTWSSTLDKFPDTLLGNAKTRKYFFHDETNEFYFERNRESFPAILHFYQSRGYLERPPSVSLETFVDDIIFFQLDHYAIIFEDNEDYTFCGRLMSLLSVIFILISTISFCLETLPEYDDNYINIGSEDEPIWRYQEKIESKPWNDELKGFPFFIVESICIAFFTLELILRLFSCPSIRVFCKTPLNIVDIVAILPFYTSLLRKDIEALKSNEYRYFLARKVAQNRKKERCTATQTRIIRILRVVRLAKLRPVREFSFLVLFFIVSMVIFSTIMYFIERDFNDGFSSIPAACWWCVVTMTTVMEPVIKIDLNKQIMLSPFISWLRRRSANICRWKMR</sequence>
<proteinExistence type="predicted"/>
<name>E4Y674_OIKDI</name>
<keyword evidence="4 12" id="KW-0812">Transmembrane</keyword>
<keyword evidence="7" id="KW-0630">Potassium</keyword>
<dbReference type="PANTHER" id="PTHR11537:SF254">
    <property type="entry name" value="POTASSIUM VOLTAGE-GATED CHANNEL PROTEIN SHAB"/>
    <property type="match status" value="1"/>
</dbReference>
<evidence type="ECO:0000256" key="9">
    <source>
        <dbReference type="ARBA" id="ARBA00023065"/>
    </source>
</evidence>
<dbReference type="InterPro" id="IPR011333">
    <property type="entry name" value="SKP1/BTB/POZ_sf"/>
</dbReference>
<dbReference type="Gene3D" id="1.20.120.350">
    <property type="entry name" value="Voltage-gated potassium channels. Chain C"/>
    <property type="match status" value="1"/>
</dbReference>
<feature type="transmembrane region" description="Helical" evidence="12">
    <location>
        <begin position="306"/>
        <end position="325"/>
    </location>
</feature>
<keyword evidence="3" id="KW-0633">Potassium transport</keyword>
<evidence type="ECO:0000256" key="5">
    <source>
        <dbReference type="ARBA" id="ARBA00022826"/>
    </source>
</evidence>
<dbReference type="AlphaFoldDB" id="E4Y674"/>
<evidence type="ECO:0000259" key="14">
    <source>
        <dbReference type="Pfam" id="PF02214"/>
    </source>
</evidence>
<evidence type="ECO:0000256" key="12">
    <source>
        <dbReference type="SAM" id="Phobius"/>
    </source>
</evidence>
<accession>E4Y674</accession>
<keyword evidence="11" id="KW-0407">Ion channel</keyword>
<feature type="transmembrane region" description="Helical" evidence="12">
    <location>
        <begin position="274"/>
        <end position="294"/>
    </location>
</feature>
<organism evidence="15">
    <name type="scientific">Oikopleura dioica</name>
    <name type="common">Tunicate</name>
    <dbReference type="NCBI Taxonomy" id="34765"/>
    <lineage>
        <taxon>Eukaryota</taxon>
        <taxon>Metazoa</taxon>
        <taxon>Chordata</taxon>
        <taxon>Tunicata</taxon>
        <taxon>Appendicularia</taxon>
        <taxon>Copelata</taxon>
        <taxon>Oikopleuridae</taxon>
        <taxon>Oikopleura</taxon>
    </lineage>
</organism>
<evidence type="ECO:0000256" key="7">
    <source>
        <dbReference type="ARBA" id="ARBA00022958"/>
    </source>
</evidence>
<evidence type="ECO:0000256" key="4">
    <source>
        <dbReference type="ARBA" id="ARBA00022692"/>
    </source>
</evidence>
<evidence type="ECO:0000256" key="10">
    <source>
        <dbReference type="ARBA" id="ARBA00023136"/>
    </source>
</evidence>
<dbReference type="GO" id="GO:0005251">
    <property type="term" value="F:delayed rectifier potassium channel activity"/>
    <property type="evidence" value="ECO:0007669"/>
    <property type="project" value="TreeGrafter"/>
</dbReference>
<protein>
    <recommendedName>
        <fullName evidence="16">BTB domain-containing protein</fullName>
    </recommendedName>
</protein>
<evidence type="ECO:0000256" key="11">
    <source>
        <dbReference type="ARBA" id="ARBA00023303"/>
    </source>
</evidence>
<dbReference type="EMBL" id="FN654293">
    <property type="protein sequence ID" value="CBY31124.1"/>
    <property type="molecule type" value="Genomic_DNA"/>
</dbReference>
<dbReference type="Gene3D" id="1.10.287.70">
    <property type="match status" value="1"/>
</dbReference>
<dbReference type="SUPFAM" id="SSF81324">
    <property type="entry name" value="Voltage-gated potassium channels"/>
    <property type="match status" value="1"/>
</dbReference>
<evidence type="ECO:0000256" key="3">
    <source>
        <dbReference type="ARBA" id="ARBA00022538"/>
    </source>
</evidence>
<keyword evidence="9" id="KW-0406">Ion transport</keyword>
<evidence type="ECO:0008006" key="16">
    <source>
        <dbReference type="Google" id="ProtNLM"/>
    </source>
</evidence>